<dbReference type="InterPro" id="IPR050822">
    <property type="entry name" value="Cerebellin_Synaptic_Org"/>
</dbReference>
<organism evidence="7 8">
    <name type="scientific">Mizuhopecten yessoensis</name>
    <name type="common">Japanese scallop</name>
    <name type="synonym">Patinopecten yessoensis</name>
    <dbReference type="NCBI Taxonomy" id="6573"/>
    <lineage>
        <taxon>Eukaryota</taxon>
        <taxon>Metazoa</taxon>
        <taxon>Spiralia</taxon>
        <taxon>Lophotrochozoa</taxon>
        <taxon>Mollusca</taxon>
        <taxon>Bivalvia</taxon>
        <taxon>Autobranchia</taxon>
        <taxon>Pteriomorphia</taxon>
        <taxon>Pectinida</taxon>
        <taxon>Pectinoidea</taxon>
        <taxon>Pectinidae</taxon>
        <taxon>Mizuhopecten</taxon>
    </lineage>
</organism>
<evidence type="ECO:0000256" key="5">
    <source>
        <dbReference type="SAM" id="SignalP"/>
    </source>
</evidence>
<gene>
    <name evidence="7" type="ORF">KP79_PYT04487</name>
</gene>
<keyword evidence="4" id="KW-0175">Coiled coil</keyword>
<name>A0A210PVU7_MIZYE</name>
<evidence type="ECO:0000256" key="2">
    <source>
        <dbReference type="ARBA" id="ARBA00022525"/>
    </source>
</evidence>
<keyword evidence="3 5" id="KW-0732">Signal</keyword>
<dbReference type="OrthoDB" id="6082673at2759"/>
<dbReference type="Proteomes" id="UP000242188">
    <property type="component" value="Unassembled WGS sequence"/>
</dbReference>
<evidence type="ECO:0000313" key="7">
    <source>
        <dbReference type="EMBL" id="OWF40610.1"/>
    </source>
</evidence>
<evidence type="ECO:0000256" key="1">
    <source>
        <dbReference type="ARBA" id="ARBA00004613"/>
    </source>
</evidence>
<dbReference type="SMART" id="SM00110">
    <property type="entry name" value="C1Q"/>
    <property type="match status" value="1"/>
</dbReference>
<keyword evidence="2" id="KW-0964">Secreted</keyword>
<dbReference type="PANTHER" id="PTHR22923">
    <property type="entry name" value="CEREBELLIN-RELATED"/>
    <property type="match status" value="1"/>
</dbReference>
<dbReference type="GO" id="GO:0005576">
    <property type="term" value="C:extracellular region"/>
    <property type="evidence" value="ECO:0007669"/>
    <property type="project" value="UniProtKB-SubCell"/>
</dbReference>
<comment type="caution">
    <text evidence="7">The sequence shown here is derived from an EMBL/GenBank/DDBJ whole genome shotgun (WGS) entry which is preliminary data.</text>
</comment>
<reference evidence="7 8" key="1">
    <citation type="journal article" date="2017" name="Nat. Ecol. Evol.">
        <title>Scallop genome provides insights into evolution of bilaterian karyotype and development.</title>
        <authorList>
            <person name="Wang S."/>
            <person name="Zhang J."/>
            <person name="Jiao W."/>
            <person name="Li J."/>
            <person name="Xun X."/>
            <person name="Sun Y."/>
            <person name="Guo X."/>
            <person name="Huan P."/>
            <person name="Dong B."/>
            <person name="Zhang L."/>
            <person name="Hu X."/>
            <person name="Sun X."/>
            <person name="Wang J."/>
            <person name="Zhao C."/>
            <person name="Wang Y."/>
            <person name="Wang D."/>
            <person name="Huang X."/>
            <person name="Wang R."/>
            <person name="Lv J."/>
            <person name="Li Y."/>
            <person name="Zhang Z."/>
            <person name="Liu B."/>
            <person name="Lu W."/>
            <person name="Hui Y."/>
            <person name="Liang J."/>
            <person name="Zhou Z."/>
            <person name="Hou R."/>
            <person name="Li X."/>
            <person name="Liu Y."/>
            <person name="Li H."/>
            <person name="Ning X."/>
            <person name="Lin Y."/>
            <person name="Zhao L."/>
            <person name="Xing Q."/>
            <person name="Dou J."/>
            <person name="Li Y."/>
            <person name="Mao J."/>
            <person name="Guo H."/>
            <person name="Dou H."/>
            <person name="Li T."/>
            <person name="Mu C."/>
            <person name="Jiang W."/>
            <person name="Fu Q."/>
            <person name="Fu X."/>
            <person name="Miao Y."/>
            <person name="Liu J."/>
            <person name="Yu Q."/>
            <person name="Li R."/>
            <person name="Liao H."/>
            <person name="Li X."/>
            <person name="Kong Y."/>
            <person name="Jiang Z."/>
            <person name="Chourrout D."/>
            <person name="Li R."/>
            <person name="Bao Z."/>
        </authorList>
    </citation>
    <scope>NUCLEOTIDE SEQUENCE [LARGE SCALE GENOMIC DNA]</scope>
    <source>
        <strain evidence="7 8">PY_sf001</strain>
    </source>
</reference>
<dbReference type="PANTHER" id="PTHR22923:SF116">
    <property type="entry name" value="C1Q DOMAIN-CONTAINING PROTEIN"/>
    <property type="match status" value="1"/>
</dbReference>
<feature type="domain" description="C1q" evidence="6">
    <location>
        <begin position="104"/>
        <end position="242"/>
    </location>
</feature>
<keyword evidence="8" id="KW-1185">Reference proteome</keyword>
<dbReference type="EMBL" id="NEDP02005459">
    <property type="protein sequence ID" value="OWF40610.1"/>
    <property type="molecule type" value="Genomic_DNA"/>
</dbReference>
<dbReference type="SUPFAM" id="SSF49842">
    <property type="entry name" value="TNF-like"/>
    <property type="match status" value="1"/>
</dbReference>
<evidence type="ECO:0000256" key="4">
    <source>
        <dbReference type="SAM" id="Coils"/>
    </source>
</evidence>
<dbReference type="InterPro" id="IPR008983">
    <property type="entry name" value="Tumour_necrosis_fac-like_dom"/>
</dbReference>
<feature type="coiled-coil region" evidence="4">
    <location>
        <begin position="54"/>
        <end position="99"/>
    </location>
</feature>
<dbReference type="Gene3D" id="2.60.120.40">
    <property type="match status" value="1"/>
</dbReference>
<proteinExistence type="predicted"/>
<evidence type="ECO:0000313" key="8">
    <source>
        <dbReference type="Proteomes" id="UP000242188"/>
    </source>
</evidence>
<feature type="signal peptide" evidence="5">
    <location>
        <begin position="1"/>
        <end position="22"/>
    </location>
</feature>
<evidence type="ECO:0000256" key="3">
    <source>
        <dbReference type="ARBA" id="ARBA00022729"/>
    </source>
</evidence>
<sequence>MIYHKCLCIVIFTLISTISSHGTESSDDVIQRLMHLENVVGGLVRDRDDSDRRLQEVEASARQHKSHLENEMANVQSELSTLQQKYQDLARQLETSSSKSVRSTSEAKFAFSASLSNRMSKFNRDEKIIMDNVLTNDGNGYDPLTGVFTCHVPGTYVFHVTIQVEDGHSFGAEIVKNGQEIAWVLAEPMRSRASASTSVIVNLAIGDTVFVRSDGYFDQQSASIDDQFTSFSGFLIEVGEWISFGSG</sequence>
<dbReference type="InterPro" id="IPR001073">
    <property type="entry name" value="C1q_dom"/>
</dbReference>
<accession>A0A210PVU7</accession>
<evidence type="ECO:0000259" key="6">
    <source>
        <dbReference type="PROSITE" id="PS50871"/>
    </source>
</evidence>
<dbReference type="PROSITE" id="PS50871">
    <property type="entry name" value="C1Q"/>
    <property type="match status" value="1"/>
</dbReference>
<dbReference type="AlphaFoldDB" id="A0A210PVU7"/>
<comment type="subcellular location">
    <subcellularLocation>
        <location evidence="1">Secreted</location>
    </subcellularLocation>
</comment>
<protein>
    <submittedName>
        <fullName evidence="7">C1q-related factor</fullName>
    </submittedName>
</protein>
<dbReference type="Pfam" id="PF00386">
    <property type="entry name" value="C1q"/>
    <property type="match status" value="1"/>
</dbReference>
<dbReference type="PRINTS" id="PR00007">
    <property type="entry name" value="COMPLEMNTC1Q"/>
</dbReference>
<feature type="chain" id="PRO_5012103329" evidence="5">
    <location>
        <begin position="23"/>
        <end position="247"/>
    </location>
</feature>